<dbReference type="AlphaFoldDB" id="A0AAD5K3J0"/>
<accession>A0AAD5K3J0</accession>
<reference evidence="1" key="1">
    <citation type="journal article" date="2022" name="IScience">
        <title>Evolution of zygomycete secretomes and the origins of terrestrial fungal ecologies.</title>
        <authorList>
            <person name="Chang Y."/>
            <person name="Wang Y."/>
            <person name="Mondo S."/>
            <person name="Ahrendt S."/>
            <person name="Andreopoulos W."/>
            <person name="Barry K."/>
            <person name="Beard J."/>
            <person name="Benny G.L."/>
            <person name="Blankenship S."/>
            <person name="Bonito G."/>
            <person name="Cuomo C."/>
            <person name="Desiro A."/>
            <person name="Gervers K.A."/>
            <person name="Hundley H."/>
            <person name="Kuo A."/>
            <person name="LaButti K."/>
            <person name="Lang B.F."/>
            <person name="Lipzen A."/>
            <person name="O'Donnell K."/>
            <person name="Pangilinan J."/>
            <person name="Reynolds N."/>
            <person name="Sandor L."/>
            <person name="Smith M.E."/>
            <person name="Tsang A."/>
            <person name="Grigoriev I.V."/>
            <person name="Stajich J.E."/>
            <person name="Spatafora J.W."/>
        </authorList>
    </citation>
    <scope>NUCLEOTIDE SEQUENCE</scope>
    <source>
        <strain evidence="1">RSA 2281</strain>
    </source>
</reference>
<reference evidence="1" key="2">
    <citation type="submission" date="2023-02" db="EMBL/GenBank/DDBJ databases">
        <authorList>
            <consortium name="DOE Joint Genome Institute"/>
            <person name="Mondo S.J."/>
            <person name="Chang Y."/>
            <person name="Wang Y."/>
            <person name="Ahrendt S."/>
            <person name="Andreopoulos W."/>
            <person name="Barry K."/>
            <person name="Beard J."/>
            <person name="Benny G.L."/>
            <person name="Blankenship S."/>
            <person name="Bonito G."/>
            <person name="Cuomo C."/>
            <person name="Desiro A."/>
            <person name="Gervers K.A."/>
            <person name="Hundley H."/>
            <person name="Kuo A."/>
            <person name="LaButti K."/>
            <person name="Lang B.F."/>
            <person name="Lipzen A."/>
            <person name="O'Donnell K."/>
            <person name="Pangilinan J."/>
            <person name="Reynolds N."/>
            <person name="Sandor L."/>
            <person name="Smith M.W."/>
            <person name="Tsang A."/>
            <person name="Grigoriev I.V."/>
            <person name="Stajich J.E."/>
            <person name="Spatafora J.W."/>
        </authorList>
    </citation>
    <scope>NUCLEOTIDE SEQUENCE</scope>
    <source>
        <strain evidence="1">RSA 2281</strain>
    </source>
</reference>
<organism evidence="1 2">
    <name type="scientific">Phascolomyces articulosus</name>
    <dbReference type="NCBI Taxonomy" id="60185"/>
    <lineage>
        <taxon>Eukaryota</taxon>
        <taxon>Fungi</taxon>
        <taxon>Fungi incertae sedis</taxon>
        <taxon>Mucoromycota</taxon>
        <taxon>Mucoromycotina</taxon>
        <taxon>Mucoromycetes</taxon>
        <taxon>Mucorales</taxon>
        <taxon>Lichtheimiaceae</taxon>
        <taxon>Phascolomyces</taxon>
    </lineage>
</organism>
<comment type="caution">
    <text evidence="1">The sequence shown here is derived from an EMBL/GenBank/DDBJ whole genome shotgun (WGS) entry which is preliminary data.</text>
</comment>
<name>A0AAD5K3J0_9FUNG</name>
<dbReference type="EMBL" id="JAIXMP010000026">
    <property type="protein sequence ID" value="KAI9253475.1"/>
    <property type="molecule type" value="Genomic_DNA"/>
</dbReference>
<keyword evidence="2" id="KW-1185">Reference proteome</keyword>
<evidence type="ECO:0000313" key="2">
    <source>
        <dbReference type="Proteomes" id="UP001209540"/>
    </source>
</evidence>
<gene>
    <name evidence="1" type="ORF">BDA99DRAFT_519932</name>
</gene>
<dbReference type="Proteomes" id="UP001209540">
    <property type="component" value="Unassembled WGS sequence"/>
</dbReference>
<sequence>MSRYDGPTRHPMKERTSDLDAIISTLMQHDYGYPLGFGEVKIGNSFTIKHNACKDILNLGIAAKRAIDKWKLEACFTFMINGFYISFFLAEKKIMICTR</sequence>
<evidence type="ECO:0000313" key="1">
    <source>
        <dbReference type="EMBL" id="KAI9253475.1"/>
    </source>
</evidence>
<protein>
    <submittedName>
        <fullName evidence="1">Uncharacterized protein</fullName>
    </submittedName>
</protein>
<proteinExistence type="predicted"/>